<evidence type="ECO:0000256" key="2">
    <source>
        <dbReference type="ARBA" id="ARBA00012543"/>
    </source>
</evidence>
<feature type="transmembrane region" description="Helical" evidence="19">
    <location>
        <begin position="1067"/>
        <end position="1086"/>
    </location>
</feature>
<dbReference type="GO" id="GO:0005886">
    <property type="term" value="C:plasma membrane"/>
    <property type="evidence" value="ECO:0007669"/>
    <property type="project" value="UniProtKB-SubCell"/>
</dbReference>
<dbReference type="GO" id="GO:0005524">
    <property type="term" value="F:ATP binding"/>
    <property type="evidence" value="ECO:0007669"/>
    <property type="project" value="UniProtKB-UniRule"/>
</dbReference>
<dbReference type="GO" id="GO:0003779">
    <property type="term" value="F:actin binding"/>
    <property type="evidence" value="ECO:0007669"/>
    <property type="project" value="UniProtKB-KW"/>
</dbReference>
<evidence type="ECO:0000256" key="16">
    <source>
        <dbReference type="ARBA" id="ARBA00048014"/>
    </source>
</evidence>
<evidence type="ECO:0000256" key="18">
    <source>
        <dbReference type="SAM" id="MobiDB-lite"/>
    </source>
</evidence>
<evidence type="ECO:0000256" key="4">
    <source>
        <dbReference type="ARBA" id="ARBA00022676"/>
    </source>
</evidence>
<dbReference type="FunFam" id="3.90.550.10:FF:000139">
    <property type="entry name" value="Chitin synthase 8"/>
    <property type="match status" value="1"/>
</dbReference>
<feature type="binding site" evidence="17">
    <location>
        <begin position="85"/>
        <end position="92"/>
    </location>
    <ligand>
        <name>ATP</name>
        <dbReference type="ChEBI" id="CHEBI:30616"/>
    </ligand>
</feature>
<feature type="transmembrane region" description="Helical" evidence="19">
    <location>
        <begin position="937"/>
        <end position="958"/>
    </location>
</feature>
<name>A0ABD3TI38_SINWO</name>
<feature type="transmembrane region" description="Helical" evidence="19">
    <location>
        <begin position="1720"/>
        <end position="1740"/>
    </location>
</feature>
<dbReference type="Gene3D" id="1.20.120.720">
    <property type="entry name" value="Myosin VI head, motor domain, U50 subdomain"/>
    <property type="match status" value="1"/>
</dbReference>
<feature type="transmembrane region" description="Helical" evidence="19">
    <location>
        <begin position="1777"/>
        <end position="1797"/>
    </location>
</feature>
<keyword evidence="10" id="KW-0175">Coiled coil</keyword>
<dbReference type="Pfam" id="PF23000">
    <property type="entry name" value="ChitinSynthase_IV_N"/>
    <property type="match status" value="1"/>
</dbReference>
<dbReference type="PANTHER" id="PTHR22914:SF42">
    <property type="entry name" value="CHITIN SYNTHASE"/>
    <property type="match status" value="1"/>
</dbReference>
<evidence type="ECO:0000256" key="15">
    <source>
        <dbReference type="ARBA" id="ARBA00046329"/>
    </source>
</evidence>
<dbReference type="SMART" id="SM00242">
    <property type="entry name" value="MYSc"/>
    <property type="match status" value="1"/>
</dbReference>
<evidence type="ECO:0000313" key="22">
    <source>
        <dbReference type="Proteomes" id="UP001634394"/>
    </source>
</evidence>
<evidence type="ECO:0000259" key="20">
    <source>
        <dbReference type="PROSITE" id="PS51456"/>
    </source>
</evidence>
<dbReference type="GO" id="GO:0003774">
    <property type="term" value="F:cytoskeletal motor activity"/>
    <property type="evidence" value="ECO:0007669"/>
    <property type="project" value="UniProtKB-UniRule"/>
</dbReference>
<feature type="transmembrane region" description="Helical" evidence="19">
    <location>
        <begin position="1690"/>
        <end position="1714"/>
    </location>
</feature>
<feature type="transmembrane region" description="Helical" evidence="19">
    <location>
        <begin position="978"/>
        <end position="998"/>
    </location>
</feature>
<accession>A0ABD3TI38</accession>
<dbReference type="EC" id="2.4.1.16" evidence="2"/>
<evidence type="ECO:0000256" key="12">
    <source>
        <dbReference type="ARBA" id="ARBA00023136"/>
    </source>
</evidence>
<keyword evidence="14" id="KW-0325">Glycoprotein</keyword>
<dbReference type="Pfam" id="PF03142">
    <property type="entry name" value="Chitin_synth_2"/>
    <property type="match status" value="1"/>
</dbReference>
<keyword evidence="12 19" id="KW-0472">Membrane</keyword>
<feature type="transmembrane region" description="Helical" evidence="19">
    <location>
        <begin position="1144"/>
        <end position="1164"/>
    </location>
</feature>
<comment type="caution">
    <text evidence="21">The sequence shown here is derived from an EMBL/GenBank/DDBJ whole genome shotgun (WGS) entry which is preliminary data.</text>
</comment>
<comment type="catalytic activity">
    <reaction evidence="16">
        <text>[(1-&gt;4)-N-acetyl-beta-D-glucosaminyl](n) + UDP-N-acetyl-alpha-D-glucosamine = [(1-&gt;4)-N-acetyl-beta-D-glucosaminyl](n+1) + UDP + H(+)</text>
        <dbReference type="Rhea" id="RHEA:16637"/>
        <dbReference type="Rhea" id="RHEA-COMP:9593"/>
        <dbReference type="Rhea" id="RHEA-COMP:9595"/>
        <dbReference type="ChEBI" id="CHEBI:15378"/>
        <dbReference type="ChEBI" id="CHEBI:17029"/>
        <dbReference type="ChEBI" id="CHEBI:57705"/>
        <dbReference type="ChEBI" id="CHEBI:58223"/>
        <dbReference type="EC" id="2.4.1.16"/>
    </reaction>
</comment>
<evidence type="ECO:0000256" key="19">
    <source>
        <dbReference type="SAM" id="Phobius"/>
    </source>
</evidence>
<feature type="compositionally biased region" description="Basic and acidic residues" evidence="18">
    <location>
        <begin position="778"/>
        <end position="798"/>
    </location>
</feature>
<evidence type="ECO:0000256" key="13">
    <source>
        <dbReference type="ARBA" id="ARBA00023175"/>
    </source>
</evidence>
<feature type="transmembrane region" description="Helical" evidence="19">
    <location>
        <begin position="1114"/>
        <end position="1132"/>
    </location>
</feature>
<keyword evidence="8 17" id="KW-0067">ATP-binding</keyword>
<dbReference type="Gene3D" id="6.20.240.20">
    <property type="match status" value="1"/>
</dbReference>
<evidence type="ECO:0000256" key="6">
    <source>
        <dbReference type="ARBA" id="ARBA00022692"/>
    </source>
</evidence>
<feature type="transmembrane region" description="Helical" evidence="19">
    <location>
        <begin position="832"/>
        <end position="851"/>
    </location>
</feature>
<dbReference type="InterPro" id="IPR004835">
    <property type="entry name" value="Chitin_synth"/>
</dbReference>
<dbReference type="InterPro" id="IPR027417">
    <property type="entry name" value="P-loop_NTPase"/>
</dbReference>
<evidence type="ECO:0000256" key="7">
    <source>
        <dbReference type="ARBA" id="ARBA00022741"/>
    </source>
</evidence>
<keyword evidence="17" id="KW-0009">Actin-binding</keyword>
<dbReference type="InterPro" id="IPR036961">
    <property type="entry name" value="Kinesin_motor_dom_sf"/>
</dbReference>
<keyword evidence="11 17" id="KW-0518">Myosin</keyword>
<reference evidence="21 22" key="1">
    <citation type="submission" date="2024-11" db="EMBL/GenBank/DDBJ databases">
        <title>Chromosome-level genome assembly of the freshwater bivalve Anodonta woodiana.</title>
        <authorList>
            <person name="Chen X."/>
        </authorList>
    </citation>
    <scope>NUCLEOTIDE SEQUENCE [LARGE SCALE GENOMIC DNA]</scope>
    <source>
        <strain evidence="21">MN2024</strain>
        <tissue evidence="21">Gills</tissue>
    </source>
</reference>
<keyword evidence="9 19" id="KW-1133">Transmembrane helix</keyword>
<evidence type="ECO:0000256" key="8">
    <source>
        <dbReference type="ARBA" id="ARBA00022840"/>
    </source>
</evidence>
<keyword evidence="4" id="KW-0328">Glycosyltransferase</keyword>
<dbReference type="Gene3D" id="3.40.850.10">
    <property type="entry name" value="Kinesin motor domain"/>
    <property type="match status" value="1"/>
</dbReference>
<evidence type="ECO:0000256" key="17">
    <source>
        <dbReference type="PROSITE-ProRule" id="PRU00782"/>
    </source>
</evidence>
<dbReference type="GO" id="GO:0004100">
    <property type="term" value="F:chitin synthase activity"/>
    <property type="evidence" value="ECO:0007669"/>
    <property type="project" value="UniProtKB-EC"/>
</dbReference>
<gene>
    <name evidence="21" type="ORF">ACJMK2_021599</name>
</gene>
<feature type="transmembrane region" description="Helical" evidence="19">
    <location>
        <begin position="1809"/>
        <end position="1828"/>
    </location>
</feature>
<dbReference type="SUPFAM" id="SSF53448">
    <property type="entry name" value="Nucleotide-diphospho-sugar transferases"/>
    <property type="match status" value="1"/>
</dbReference>
<feature type="transmembrane region" description="Helical" evidence="19">
    <location>
        <begin position="1201"/>
        <end position="1219"/>
    </location>
</feature>
<organism evidence="21 22">
    <name type="scientific">Sinanodonta woodiana</name>
    <name type="common">Chinese pond mussel</name>
    <name type="synonym">Anodonta woodiana</name>
    <dbReference type="NCBI Taxonomy" id="1069815"/>
    <lineage>
        <taxon>Eukaryota</taxon>
        <taxon>Metazoa</taxon>
        <taxon>Spiralia</taxon>
        <taxon>Lophotrochozoa</taxon>
        <taxon>Mollusca</taxon>
        <taxon>Bivalvia</taxon>
        <taxon>Autobranchia</taxon>
        <taxon>Heteroconchia</taxon>
        <taxon>Palaeoheterodonta</taxon>
        <taxon>Unionida</taxon>
        <taxon>Unionoidea</taxon>
        <taxon>Unionidae</taxon>
        <taxon>Unioninae</taxon>
        <taxon>Sinanodonta</taxon>
    </lineage>
</organism>
<dbReference type="SUPFAM" id="SSF52540">
    <property type="entry name" value="P-loop containing nucleoside triphosphate hydrolases"/>
    <property type="match status" value="1"/>
</dbReference>
<dbReference type="PRINTS" id="PR00193">
    <property type="entry name" value="MYOSINHEAVY"/>
</dbReference>
<evidence type="ECO:0000256" key="10">
    <source>
        <dbReference type="ARBA" id="ARBA00023054"/>
    </source>
</evidence>
<feature type="transmembrane region" description="Helical" evidence="19">
    <location>
        <begin position="1747"/>
        <end position="1771"/>
    </location>
</feature>
<feature type="transmembrane region" description="Helical" evidence="19">
    <location>
        <begin position="871"/>
        <end position="891"/>
    </location>
</feature>
<keyword evidence="5" id="KW-0808">Transferase</keyword>
<evidence type="ECO:0000256" key="9">
    <source>
        <dbReference type="ARBA" id="ARBA00022989"/>
    </source>
</evidence>
<dbReference type="InterPro" id="IPR055120">
    <property type="entry name" value="Chs-1/2_IV_N"/>
</dbReference>
<dbReference type="PROSITE" id="PS51456">
    <property type="entry name" value="MYOSIN_MOTOR"/>
    <property type="match status" value="1"/>
</dbReference>
<dbReference type="Gene3D" id="1.10.10.820">
    <property type="match status" value="1"/>
</dbReference>
<protein>
    <recommendedName>
        <fullName evidence="2">chitin synthase</fullName>
        <ecNumber evidence="2">2.4.1.16</ecNumber>
    </recommendedName>
</protein>
<dbReference type="EMBL" id="JBJQND010000018">
    <property type="protein sequence ID" value="KAL3836153.1"/>
    <property type="molecule type" value="Genomic_DNA"/>
</dbReference>
<feature type="region of interest" description="Actin-binding" evidence="17">
    <location>
        <begin position="599"/>
        <end position="621"/>
    </location>
</feature>
<feature type="domain" description="Myosin motor" evidence="20">
    <location>
        <begin position="1"/>
        <end position="732"/>
    </location>
</feature>
<evidence type="ECO:0000256" key="1">
    <source>
        <dbReference type="ARBA" id="ARBA00004651"/>
    </source>
</evidence>
<keyword evidence="22" id="KW-1185">Reference proteome</keyword>
<dbReference type="PANTHER" id="PTHR22914">
    <property type="entry name" value="CHITIN SYNTHASE"/>
    <property type="match status" value="1"/>
</dbReference>
<dbReference type="GO" id="GO:0016459">
    <property type="term" value="C:myosin complex"/>
    <property type="evidence" value="ECO:0007669"/>
    <property type="project" value="UniProtKB-KW"/>
</dbReference>
<dbReference type="InterPro" id="IPR001609">
    <property type="entry name" value="Myosin_head_motor_dom-like"/>
</dbReference>
<sequence>MQGISDDPYMSKSCFDFHFYTRCGDILIAVNPCKEIPHIFSDYKHRKYDWKNFLENPPPHIFHVAATAFRRMRMSKTNQVIIVSGESGSGKTENTKYMIKQLVRMSENDNKELHETLLKVNILLEAFGNAKTQKNHNSSRFSKYIELTFQKDGDLAGVIIRDYILEKSRVVCRCENEGNFHIFYSLFHGASTETLKELSLDKHIYEYRILQSDHEAFRQKDKYSKMYKEQMRVLKQIHTSPEQIQSLLAVVLHLTEIRFTESSIFPGASDIADLEPLVYASELLGVKAEDLIDALISTKMTVSGEKVRKNKSPAEAAIGRDALAKALYERMFQWIVRQVNMNLHPNKLGVTERHHIGILDIAGFETLEVNSFEQLCINTVNERLQNFMNEQIFSAELKAYKDEGIDVDDVVFKNNDELIDFLTKPRNSVLSHLDEHSRLQQGTDMSFVRQLNDNYMNNELFSRSQSNEVEFAIKHFAGKVLYNTKGFIEKNRDLLNDELEECMKRSTDGFISDLFIVQKNATGTISDIRTRTTFHFRKSSRKHGDHTLPKDGVKKQRLGDLRQSINSLNRQGTSIQSDTQTVYKTNDNKTVASHLQASLRQLLGKIRTAEQLFVRCLKPNDHLRPDEFTDHVVLEQIKYNGVSEIARIRRMGFTERTYFVDFVKRYGDVWLTQNKRGCDSRRATMDILTCINRATMDILTCINTEYQQDYRLGKTKVFMKERLVAWMEKELVAHEAKNLTETPQVTISPVLKRPSCMTSTTESDTSDESKLLDAPTHSVEKEKNSETEATEESVRNSETKKNKPFWDIFQVVSRDKKGRDVDDQRSLKVLKVVTYIILFSIVLFCAVAQKISLITLTTDQKDSAEIEISRYWLAVIAICIPYSLTLISSMFKWLFGNMPAVRWTTLQFCMFMEGVHAGGIALFVFRVMPKLDVVRAVLILNAVGIVPSCLSNICSAAFKRKQKTGHPCENSLNTTAKLVLDILSFLAQMSVVPVIILFEYFPGDNAREIEGFELNTVEVIFTIFMVSFSMWENFVDDRFCGELSYRSGLRNFLVSLKFDLQESRPKIFFFTSLIKIAIIIGAVYGLQLQDNLTEGKDLVQNAWSAFDQLHKQHMAVKSSALILPITTFVGYYAAYTACKLNLQVFSFSVPLFLSTPVAFVLAYVDCFSQYFLGRFSAESRVCDLNENGGSTIVSTYFWERYWWQILLGAAWWLSIYWMGRHIWFPTQGRLAKLERLFTTPFYCSVFFEEQLVLSRRRHNRKVFRDFIGDENTKKKFYYRLSEYDSNEKGNDDGGTYEQRAQDRIPPMIYACATMWHETRHEMVQLLKSLFRLDMEQFLRRNAEVLSGKIDSDYYDYEAHIFFDDAMELNDNEEFVPNQFVKMFVEVVEEAASSVHEQYMEIADPYKVPAPYGGQLIWQMPGGNLLFLHMKDKNKIRHRKRWSQVMYMYYLLGFRLVRQCEEVVVDAIESGNINHLLSWKTELENCGKSQVFQALSEEVVCRADNTFILALDGDVDFKPGAVRLLLDRLKRSEKTAVACGRIHPIGSGPLVWYQKFEYAVGHWFQKATEHVLGCVLCSPGCFSIFRGSALMDDNVMKKYTIQPTEAIHHLMFDQGEDRWLCTLLLQQGYRVDYAAAADAYTYAPESFEEYFNQRRRWTPSTVANIVDLLTDYKNTVAINGNISMLYIIYQCALLASSLIGPATILLMIAGALRLVFGLDTLISYIISLIPAVTYFAVCFFLKPKWQILIAELFTGMYAFVMMIILVGSILVATRESPFHPSVIFIAFITVVFAFAALLHPKEWFNVVFGLLYFILVPSGYLLLVIYSLVNLNVISWGTREVPKKRTKRELEAENVEEERNKKEKAEKRGLFARLFPSEQLKDILDMFRKMTEGQMEHYEENTINLIASLNENVKRLALKKEKEHAHVNGATSKTQCFKRQRDTSFRQISEENNVNIYTEAEKNEYSCVRRIPGEKGPLKGILRKKQSGVTFEERRKTNVSIDSMVTVISANNEKTETCDIHNSVRHKTKDDATNPTWLSDAGIGQGEVLDMMENERNFWNRFVATYLYPLEKDIQAEKEMTQKLAKLRNNVALGTAMVNLLWMAVNFMFQIQEVTVIELRYTVPTKDDYLADEPPTNVYVFKIEVLGILFLLFFVFILLIQTCGMVIHRWGTFQHLISITQLWNPFLSKSLKRDLDKKGNRITTQEALEVCKKILAEPIPEYGSDEEEAEEKCKEEFKEQLKNIQTIGIRHTIGKSMNMGTSLRTSTLRGSARFDLNVGGETANKLRHSIGRSFKRILGNTYRETENDTAPEEKEEFQKMHRTYQQLYMKNEDPLPDPARSFRNLRGAQSSLWRRIKSENLQRNLPGINESNADFSRSIPIVRETDLDENIITQIPGTGTMGRKLGRRLMLMHVVAKENESVRRQSWDN</sequence>
<dbReference type="Pfam" id="PF00063">
    <property type="entry name" value="Myosin_head"/>
    <property type="match status" value="1"/>
</dbReference>
<proteinExistence type="inferred from homology"/>
<comment type="similarity">
    <text evidence="15">Belongs to the chitin synthase family. Class IV subfamily.</text>
</comment>
<feature type="region of interest" description="Disordered" evidence="18">
    <location>
        <begin position="755"/>
        <end position="798"/>
    </location>
</feature>
<comment type="subcellular location">
    <subcellularLocation>
        <location evidence="1">Cell membrane</location>
        <topology evidence="1">Multi-pass membrane protein</topology>
    </subcellularLocation>
</comment>
<dbReference type="Proteomes" id="UP001634394">
    <property type="component" value="Unassembled WGS sequence"/>
</dbReference>
<evidence type="ECO:0000256" key="3">
    <source>
        <dbReference type="ARBA" id="ARBA00022475"/>
    </source>
</evidence>
<evidence type="ECO:0000313" key="21">
    <source>
        <dbReference type="EMBL" id="KAL3836153.1"/>
    </source>
</evidence>
<comment type="similarity">
    <text evidence="17">Belongs to the TRAFAC class myosin-kinesin ATPase superfamily. Myosin family.</text>
</comment>
<dbReference type="Gene3D" id="1.20.58.530">
    <property type="match status" value="1"/>
</dbReference>
<dbReference type="InterPro" id="IPR029044">
    <property type="entry name" value="Nucleotide-diphossugar_trans"/>
</dbReference>
<keyword evidence="3" id="KW-1003">Cell membrane</keyword>
<feature type="transmembrane region" description="Helical" evidence="19">
    <location>
        <begin position="903"/>
        <end position="925"/>
    </location>
</feature>
<feature type="transmembrane region" description="Helical" evidence="19">
    <location>
        <begin position="2144"/>
        <end position="2166"/>
    </location>
</feature>
<evidence type="ECO:0000256" key="5">
    <source>
        <dbReference type="ARBA" id="ARBA00022679"/>
    </source>
</evidence>
<evidence type="ECO:0000256" key="11">
    <source>
        <dbReference type="ARBA" id="ARBA00023123"/>
    </source>
</evidence>
<keyword evidence="13 17" id="KW-0505">Motor protein</keyword>
<keyword evidence="7 17" id="KW-0547">Nucleotide-binding</keyword>
<evidence type="ECO:0000256" key="14">
    <source>
        <dbReference type="ARBA" id="ARBA00023180"/>
    </source>
</evidence>
<keyword evidence="6 19" id="KW-0812">Transmembrane</keyword>